<comment type="caution">
    <text evidence="1">The sequence shown here is derived from an EMBL/GenBank/DDBJ whole genome shotgun (WGS) entry which is preliminary data.</text>
</comment>
<evidence type="ECO:0000313" key="1">
    <source>
        <dbReference type="EMBL" id="CAD8192684.1"/>
    </source>
</evidence>
<dbReference type="PANTHER" id="PTHR33706">
    <property type="entry name" value="MORN VARIANT REPEAT PROTEIN"/>
    <property type="match status" value="1"/>
</dbReference>
<gene>
    <name evidence="1" type="ORF">POCTA_138.1.T1020207</name>
</gene>
<protein>
    <submittedName>
        <fullName evidence="1">Uncharacterized protein</fullName>
    </submittedName>
</protein>
<keyword evidence="2" id="KW-1185">Reference proteome</keyword>
<evidence type="ECO:0000313" key="2">
    <source>
        <dbReference type="Proteomes" id="UP000683925"/>
    </source>
</evidence>
<dbReference type="Proteomes" id="UP000683925">
    <property type="component" value="Unassembled WGS sequence"/>
</dbReference>
<dbReference type="AlphaFoldDB" id="A0A8S1WRU9"/>
<sequence length="180" mass="21089">MDILVRRSQLIRVNMRITKKLVDGILDIGRMDFNLKECSIQQRMLVVEDQILQFKDLIQQKQVSGETSCFFSKSQVIYKGEYLYGNRIGKWDILFRNEISEQFHLIGGGLYYLREELGSIKGGKWIEITENYGNGIGLSEVIYVGQYQNGKKVGIWVEMRIDKEMMQEGFQIRKQINYNN</sequence>
<name>A0A8S1WRU9_PAROT</name>
<dbReference type="EMBL" id="CAJJDP010000102">
    <property type="protein sequence ID" value="CAD8192684.1"/>
    <property type="molecule type" value="Genomic_DNA"/>
</dbReference>
<proteinExistence type="predicted"/>
<reference evidence="1" key="1">
    <citation type="submission" date="2021-01" db="EMBL/GenBank/DDBJ databases">
        <authorList>
            <consortium name="Genoscope - CEA"/>
            <person name="William W."/>
        </authorList>
    </citation>
    <scope>NUCLEOTIDE SEQUENCE</scope>
</reference>
<organism evidence="1 2">
    <name type="scientific">Paramecium octaurelia</name>
    <dbReference type="NCBI Taxonomy" id="43137"/>
    <lineage>
        <taxon>Eukaryota</taxon>
        <taxon>Sar</taxon>
        <taxon>Alveolata</taxon>
        <taxon>Ciliophora</taxon>
        <taxon>Intramacronucleata</taxon>
        <taxon>Oligohymenophorea</taxon>
        <taxon>Peniculida</taxon>
        <taxon>Parameciidae</taxon>
        <taxon>Paramecium</taxon>
    </lineage>
</organism>
<dbReference type="PANTHER" id="PTHR33706:SF1">
    <property type="entry name" value="TPR REPEAT PROTEIN"/>
    <property type="match status" value="1"/>
</dbReference>
<accession>A0A8S1WRU9</accession>